<dbReference type="AlphaFoldDB" id="A0A0M3QWZ5"/>
<dbReference type="GO" id="GO:0008157">
    <property type="term" value="F:protein phosphatase 1 binding"/>
    <property type="evidence" value="ECO:0007669"/>
    <property type="project" value="TreeGrafter"/>
</dbReference>
<feature type="domain" description="CBM21" evidence="4">
    <location>
        <begin position="215"/>
        <end position="326"/>
    </location>
</feature>
<evidence type="ECO:0000256" key="1">
    <source>
        <dbReference type="ARBA" id="ARBA00022600"/>
    </source>
</evidence>
<keyword evidence="2 3" id="KW-0119">Carbohydrate metabolism</keyword>
<dbReference type="OrthoDB" id="1881at2759"/>
<keyword evidence="6" id="KW-1185">Reference proteome</keyword>
<gene>
    <name evidence="5" type="ORF">Dbus_chr3Lg2209</name>
</gene>
<name>A0A0M3QWZ5_DROBS</name>
<dbReference type="GO" id="GO:0005977">
    <property type="term" value="P:glycogen metabolic process"/>
    <property type="evidence" value="ECO:0007669"/>
    <property type="project" value="UniProtKB-KW"/>
</dbReference>
<dbReference type="GO" id="GO:2001069">
    <property type="term" value="F:glycogen binding"/>
    <property type="evidence" value="ECO:0007669"/>
    <property type="project" value="TreeGrafter"/>
</dbReference>
<dbReference type="SMR" id="A0A0M3QWZ5"/>
<dbReference type="PROSITE" id="PS51159">
    <property type="entry name" value="CBM21"/>
    <property type="match status" value="1"/>
</dbReference>
<organism evidence="5 6">
    <name type="scientific">Drosophila busckii</name>
    <name type="common">Fruit fly</name>
    <dbReference type="NCBI Taxonomy" id="30019"/>
    <lineage>
        <taxon>Eukaryota</taxon>
        <taxon>Metazoa</taxon>
        <taxon>Ecdysozoa</taxon>
        <taxon>Arthropoda</taxon>
        <taxon>Hexapoda</taxon>
        <taxon>Insecta</taxon>
        <taxon>Pterygota</taxon>
        <taxon>Neoptera</taxon>
        <taxon>Endopterygota</taxon>
        <taxon>Diptera</taxon>
        <taxon>Brachycera</taxon>
        <taxon>Muscomorpha</taxon>
        <taxon>Ephydroidea</taxon>
        <taxon>Drosophilidae</taxon>
        <taxon>Drosophila</taxon>
    </lineage>
</organism>
<dbReference type="PANTHER" id="PTHR12307">
    <property type="entry name" value="PROTEIN PHOSPHATASE 1 REGULATORY SUBUNIT"/>
    <property type="match status" value="1"/>
</dbReference>
<dbReference type="OMA" id="VIVRVTW"/>
<dbReference type="STRING" id="30019.A0A0M3QWZ5"/>
<dbReference type="Pfam" id="PF03370">
    <property type="entry name" value="CBM_21"/>
    <property type="match status" value="1"/>
</dbReference>
<dbReference type="InterPro" id="IPR017434">
    <property type="entry name" value="Pase-1_reg-su_3B/C/D_met"/>
</dbReference>
<dbReference type="PANTHER" id="PTHR12307:SF48">
    <property type="entry name" value="PROTEIN PHOSPHATASE 1 REGULATORY SUBUNIT"/>
    <property type="match status" value="1"/>
</dbReference>
<evidence type="ECO:0000313" key="6">
    <source>
        <dbReference type="Proteomes" id="UP000494163"/>
    </source>
</evidence>
<keyword evidence="1 3" id="KW-0321">Glycogen metabolism</keyword>
<evidence type="ECO:0000256" key="3">
    <source>
        <dbReference type="PIRNR" id="PIRNR038207"/>
    </source>
</evidence>
<dbReference type="GO" id="GO:0000164">
    <property type="term" value="C:protein phosphatase type 1 complex"/>
    <property type="evidence" value="ECO:0007669"/>
    <property type="project" value="TreeGrafter"/>
</dbReference>
<evidence type="ECO:0000259" key="4">
    <source>
        <dbReference type="PROSITE" id="PS51159"/>
    </source>
</evidence>
<evidence type="ECO:0000313" key="5">
    <source>
        <dbReference type="EMBL" id="ALC45043.1"/>
    </source>
</evidence>
<dbReference type="Proteomes" id="UP000494163">
    <property type="component" value="Chromosome 3L"/>
</dbReference>
<dbReference type="InterPro" id="IPR038175">
    <property type="entry name" value="CBM21_dom_sf"/>
</dbReference>
<dbReference type="PIRSF" id="PIRSF038207">
    <property type="entry name" value="PP1_GT_animal"/>
    <property type="match status" value="1"/>
</dbReference>
<evidence type="ECO:0000256" key="2">
    <source>
        <dbReference type="ARBA" id="ARBA00023277"/>
    </source>
</evidence>
<proteinExistence type="predicted"/>
<accession>A0A0M3QWZ5</accession>
<sequence>MISHSPPIFSHSPPVSFLADYMSGHQRQALNYNDEANRASRYCRPQAVTLASKAMVNNAANATQQLPAKTGGTPLGVGSRSGRSYLERMVSAPLLNTQPKSCLSRKSCLHKANQANTMDAAPTEQPSTTECCSSDDGVAANCCEQSRLRKKHVIFADDEGLSLTEVRVMSEPSNVPPYWSMKFLEQITQGLVSPHPPDQWTVDFKQPASDYLTFRQKIERDYVSLENVIVKDEESIVVGTIKVRNIDFQKEIIVRVTWDDWKSQQDIFCTFARAYGPATCAHVVFDTFSFKITLPPSSKRLEFCICYRTNEKEYWDNNDGKNYTISKRSPFYYNALSPYDKGQNRNSSQMRSTLTDAIAKAQQANGPNSPEANTPYW</sequence>
<protein>
    <recommendedName>
        <fullName evidence="3">Protein phosphatase 1 regulatory subunit</fullName>
    </recommendedName>
</protein>
<reference evidence="5 6" key="1">
    <citation type="submission" date="2015-08" db="EMBL/GenBank/DDBJ databases">
        <title>Ancestral chromatin configuration constrains chromatin evolution on differentiating sex chromosomes in Drosophila.</title>
        <authorList>
            <person name="Zhou Q."/>
            <person name="Bachtrog D."/>
        </authorList>
    </citation>
    <scope>NUCLEOTIDE SEQUENCE [LARGE SCALE GENOMIC DNA]</scope>
    <source>
        <tissue evidence="5">Whole larvae</tissue>
    </source>
</reference>
<dbReference type="InterPro" id="IPR005036">
    <property type="entry name" value="CBM21_dom"/>
</dbReference>
<dbReference type="InterPro" id="IPR050782">
    <property type="entry name" value="PP1_regulatory_subunit_3"/>
</dbReference>
<dbReference type="EMBL" id="CP012525">
    <property type="protein sequence ID" value="ALC45043.1"/>
    <property type="molecule type" value="Genomic_DNA"/>
</dbReference>
<dbReference type="Gene3D" id="2.60.40.2440">
    <property type="entry name" value="Carbohydrate binding type-21 domain"/>
    <property type="match status" value="1"/>
</dbReference>
<dbReference type="GO" id="GO:0005979">
    <property type="term" value="P:regulation of glycogen biosynthetic process"/>
    <property type="evidence" value="ECO:0007669"/>
    <property type="project" value="TreeGrafter"/>
</dbReference>